<dbReference type="GO" id="GO:0007165">
    <property type="term" value="P:signal transduction"/>
    <property type="evidence" value="ECO:0007669"/>
    <property type="project" value="TreeGrafter"/>
</dbReference>
<dbReference type="GO" id="GO:0008934">
    <property type="term" value="F:inositol monophosphate 1-phosphatase activity"/>
    <property type="evidence" value="ECO:0007669"/>
    <property type="project" value="TreeGrafter"/>
</dbReference>
<dbReference type="InterPro" id="IPR000760">
    <property type="entry name" value="Inositol_monophosphatase-like"/>
</dbReference>
<dbReference type="SUPFAM" id="SSF56655">
    <property type="entry name" value="Carbohydrate phosphatase"/>
    <property type="match status" value="1"/>
</dbReference>
<name>A0A6H1Q2W2_9PROT</name>
<dbReference type="KEGG" id="peg:E5R92_02135"/>
<comment type="cofactor">
    <cofactor evidence="2">
        <name>Mg(2+)</name>
        <dbReference type="ChEBI" id="CHEBI:18420"/>
    </cofactor>
</comment>
<keyword evidence="2" id="KW-0460">Magnesium</keyword>
<dbReference type="Gene3D" id="3.30.540.10">
    <property type="entry name" value="Fructose-1,6-Bisphosphatase, subunit A, domain 1"/>
    <property type="match status" value="1"/>
</dbReference>
<feature type="binding site" evidence="2">
    <location>
        <position position="95"/>
    </location>
    <ligand>
        <name>Mg(2+)</name>
        <dbReference type="ChEBI" id="CHEBI:18420"/>
        <label>1</label>
        <note>catalytic</note>
    </ligand>
</feature>
<sequence length="268" mass="30418">MNLPNKKDYKLYSIFLNTLAKDLNKFYYSKLNKTFAISNKLKGKGYDPVTTSDKAFEKFIRLKIKKKFPNHQVIGEEFGHKKSTSNYTWVIDPIDGTRSFVIGNPTWSNLISLNFKGIPVVGLVNFPILNKYYLNFDNKNSFVFEKGKKRKISVSKKTPFSQIKVSGAFHGAVSLKQQMRIPKVLKLMQFPTADALSYSHLCEGKIDVVFQANNKIWDIHPLMPIIKASGGIVTTWDNRNAVNAGNILVSANQSIHNKMLKLLKPISK</sequence>
<gene>
    <name evidence="3" type="ORF">E5R92_02135</name>
</gene>
<dbReference type="EMBL" id="CP038852">
    <property type="protein sequence ID" value="QIZ20585.1"/>
    <property type="molecule type" value="Genomic_DNA"/>
</dbReference>
<evidence type="ECO:0000256" key="1">
    <source>
        <dbReference type="ARBA" id="ARBA00009759"/>
    </source>
</evidence>
<keyword evidence="4" id="KW-1185">Reference proteome</keyword>
<comment type="similarity">
    <text evidence="1">Belongs to the inositol monophosphatase superfamily.</text>
</comment>
<organism evidence="3 4">
    <name type="scientific">Candidatus Pelagibacter giovannonii</name>
    <dbReference type="NCBI Taxonomy" id="2563896"/>
    <lineage>
        <taxon>Bacteria</taxon>
        <taxon>Pseudomonadati</taxon>
        <taxon>Pseudomonadota</taxon>
        <taxon>Alphaproteobacteria</taxon>
        <taxon>Candidatus Pelagibacterales</taxon>
        <taxon>Candidatus Pelagibacteraceae</taxon>
        <taxon>Candidatus Pelagibacter</taxon>
    </lineage>
</organism>
<dbReference type="GO" id="GO:0046872">
    <property type="term" value="F:metal ion binding"/>
    <property type="evidence" value="ECO:0007669"/>
    <property type="project" value="UniProtKB-KW"/>
</dbReference>
<protein>
    <submittedName>
        <fullName evidence="3">Inositol monophosphatase</fullName>
    </submittedName>
</protein>
<dbReference type="Gene3D" id="3.40.190.80">
    <property type="match status" value="1"/>
</dbReference>
<feature type="binding site" evidence="2">
    <location>
        <position position="76"/>
    </location>
    <ligand>
        <name>Mg(2+)</name>
        <dbReference type="ChEBI" id="CHEBI:18420"/>
        <label>1</label>
        <note>catalytic</note>
    </ligand>
</feature>
<dbReference type="Pfam" id="PF00459">
    <property type="entry name" value="Inositol_P"/>
    <property type="match status" value="1"/>
</dbReference>
<dbReference type="GO" id="GO:0006020">
    <property type="term" value="P:inositol metabolic process"/>
    <property type="evidence" value="ECO:0007669"/>
    <property type="project" value="TreeGrafter"/>
</dbReference>
<dbReference type="Proteomes" id="UP000501094">
    <property type="component" value="Chromosome"/>
</dbReference>
<dbReference type="AlphaFoldDB" id="A0A6H1Q2W2"/>
<feature type="binding site" evidence="2">
    <location>
        <position position="92"/>
    </location>
    <ligand>
        <name>Mg(2+)</name>
        <dbReference type="ChEBI" id="CHEBI:18420"/>
        <label>1</label>
        <note>catalytic</note>
    </ligand>
</feature>
<proteinExistence type="inferred from homology"/>
<evidence type="ECO:0000313" key="4">
    <source>
        <dbReference type="Proteomes" id="UP000501094"/>
    </source>
</evidence>
<evidence type="ECO:0000313" key="3">
    <source>
        <dbReference type="EMBL" id="QIZ20585.1"/>
    </source>
</evidence>
<dbReference type="PANTHER" id="PTHR20854:SF4">
    <property type="entry name" value="INOSITOL-1-MONOPHOSPHATASE-RELATED"/>
    <property type="match status" value="1"/>
</dbReference>
<keyword evidence="2" id="KW-0479">Metal-binding</keyword>
<dbReference type="RefSeq" id="WP_168606472.1">
    <property type="nucleotide sequence ID" value="NZ_CP038852.1"/>
</dbReference>
<reference evidence="3 4" key="1">
    <citation type="journal article" date="2020" name="Nat. Microbiol.">
        <title>Lysogenic host-virus interactions in SAR11 marine bacteria.</title>
        <authorList>
            <person name="Morris R.M."/>
            <person name="Cain K.R."/>
            <person name="Hvorecny K.L."/>
            <person name="Kollman J.M."/>
        </authorList>
    </citation>
    <scope>NUCLEOTIDE SEQUENCE [LARGE SCALE GENOMIC DNA]</scope>
    <source>
        <strain evidence="3 4">NP1</strain>
    </source>
</reference>
<evidence type="ECO:0000256" key="2">
    <source>
        <dbReference type="PIRSR" id="PIRSR600760-2"/>
    </source>
</evidence>
<feature type="binding site" evidence="2">
    <location>
        <position position="218"/>
    </location>
    <ligand>
        <name>Mg(2+)</name>
        <dbReference type="ChEBI" id="CHEBI:18420"/>
        <label>1</label>
        <note>catalytic</note>
    </ligand>
</feature>
<feature type="binding site" evidence="2">
    <location>
        <position position="94"/>
    </location>
    <ligand>
        <name>Mg(2+)</name>
        <dbReference type="ChEBI" id="CHEBI:18420"/>
        <label>1</label>
        <note>catalytic</note>
    </ligand>
</feature>
<dbReference type="PRINTS" id="PR00377">
    <property type="entry name" value="IMPHPHTASES"/>
</dbReference>
<accession>A0A6H1Q2W2</accession>
<dbReference type="PANTHER" id="PTHR20854">
    <property type="entry name" value="INOSITOL MONOPHOSPHATASE"/>
    <property type="match status" value="1"/>
</dbReference>